<accession>A0A4C1X6W8</accession>
<dbReference type="GO" id="GO:0005840">
    <property type="term" value="C:ribosome"/>
    <property type="evidence" value="ECO:0007669"/>
    <property type="project" value="UniProtKB-KW"/>
</dbReference>
<dbReference type="AlphaFoldDB" id="A0A4C1X6W8"/>
<dbReference type="GO" id="GO:0005739">
    <property type="term" value="C:mitochondrion"/>
    <property type="evidence" value="ECO:0007669"/>
    <property type="project" value="UniProtKB-SubCell"/>
</dbReference>
<evidence type="ECO:0000256" key="1">
    <source>
        <dbReference type="ARBA" id="ARBA00004173"/>
    </source>
</evidence>
<dbReference type="EMBL" id="BGZK01000763">
    <property type="protein sequence ID" value="GBP59528.1"/>
    <property type="molecule type" value="Genomic_DNA"/>
</dbReference>
<evidence type="ECO:0000313" key="3">
    <source>
        <dbReference type="EMBL" id="GBP59528.1"/>
    </source>
</evidence>
<dbReference type="InterPro" id="IPR034913">
    <property type="entry name" value="mS27/PTCD2"/>
</dbReference>
<dbReference type="InterPro" id="IPR019266">
    <property type="entry name" value="Ribosomal_mS27"/>
</dbReference>
<dbReference type="OrthoDB" id="19830at2759"/>
<evidence type="ECO:0000313" key="4">
    <source>
        <dbReference type="Proteomes" id="UP000299102"/>
    </source>
</evidence>
<comment type="caution">
    <text evidence="3">The sequence shown here is derived from an EMBL/GenBank/DDBJ whole genome shotgun (WGS) entry which is preliminary data.</text>
</comment>
<keyword evidence="4" id="KW-1185">Reference proteome</keyword>
<sequence length="412" mass="48067">MDLLHKLRMSADTCNTLDSTHHATIRNFLEFGNINELLVILKDPLNYGIFLDTFTSNLLLDKLLTDQEFEKAALVASLVMLQEDYSNDITCTLSQYACYKYILGYECPTEKSVEENVKVEEVKVRVKYLRNPYFDDHFDIRDPYLLAGKSLAWISERENDNVNLQLQLIGWLAYQKYDKLLSLSKKISESTSSLLYPEVLQLMQKEISKQEISKDNKNILENSFSVLDKVNKSDVTLEEPIKIHIENAINKVQKNDITAQSKLFKSWIEIREMKLKEQIDRLDRAKRVQILEEKQKKLSEEEQKLWFFENEEKIDLTIEQKEHKNIQDTGKNKKKSQKDEDYVPPEIRSTSSVFEKLQFSTERGSGPCSLGKANYQRNKRTMYKMCIRTMMTYASPVFAHAAPKALDRLQVI</sequence>
<keyword evidence="3" id="KW-0687">Ribonucleoprotein</keyword>
<evidence type="ECO:0000256" key="2">
    <source>
        <dbReference type="SAM" id="MobiDB-lite"/>
    </source>
</evidence>
<comment type="subcellular location">
    <subcellularLocation>
        <location evidence="1">Mitochondrion</location>
    </subcellularLocation>
</comment>
<proteinExistence type="predicted"/>
<keyword evidence="3" id="KW-0689">Ribosomal protein</keyword>
<dbReference type="Proteomes" id="UP000299102">
    <property type="component" value="Unassembled WGS sequence"/>
</dbReference>
<reference evidence="3 4" key="1">
    <citation type="journal article" date="2019" name="Commun. Biol.">
        <title>The bagworm genome reveals a unique fibroin gene that provides high tensile strength.</title>
        <authorList>
            <person name="Kono N."/>
            <person name="Nakamura H."/>
            <person name="Ohtoshi R."/>
            <person name="Tomita M."/>
            <person name="Numata K."/>
            <person name="Arakawa K."/>
        </authorList>
    </citation>
    <scope>NUCLEOTIDE SEQUENCE [LARGE SCALE GENOMIC DNA]</scope>
</reference>
<feature type="region of interest" description="Disordered" evidence="2">
    <location>
        <begin position="324"/>
        <end position="343"/>
    </location>
</feature>
<dbReference type="PANTHER" id="PTHR21393">
    <property type="entry name" value="MITOCHONDRIAL 28S RIBOSOMAL PROTEIN S27"/>
    <property type="match status" value="1"/>
</dbReference>
<dbReference type="PANTHER" id="PTHR21393:SF0">
    <property type="entry name" value="SMALL RIBOSOMAL SUBUNIT PROTEIN MS27"/>
    <property type="match status" value="1"/>
</dbReference>
<dbReference type="Pfam" id="PF10037">
    <property type="entry name" value="MRP-S27"/>
    <property type="match status" value="1"/>
</dbReference>
<gene>
    <name evidence="3" type="primary">Mrps27</name>
    <name evidence="3" type="ORF">EVAR_42433_1</name>
</gene>
<organism evidence="3 4">
    <name type="scientific">Eumeta variegata</name>
    <name type="common">Bagworm moth</name>
    <name type="synonym">Eumeta japonica</name>
    <dbReference type="NCBI Taxonomy" id="151549"/>
    <lineage>
        <taxon>Eukaryota</taxon>
        <taxon>Metazoa</taxon>
        <taxon>Ecdysozoa</taxon>
        <taxon>Arthropoda</taxon>
        <taxon>Hexapoda</taxon>
        <taxon>Insecta</taxon>
        <taxon>Pterygota</taxon>
        <taxon>Neoptera</taxon>
        <taxon>Endopterygota</taxon>
        <taxon>Lepidoptera</taxon>
        <taxon>Glossata</taxon>
        <taxon>Ditrysia</taxon>
        <taxon>Tineoidea</taxon>
        <taxon>Psychidae</taxon>
        <taxon>Oiketicinae</taxon>
        <taxon>Eumeta</taxon>
    </lineage>
</organism>
<dbReference type="STRING" id="151549.A0A4C1X6W8"/>
<name>A0A4C1X6W8_EUMVA</name>
<protein>
    <submittedName>
        <fullName evidence="3">28S ribosomal protein S27, mitochondrial</fullName>
    </submittedName>
</protein>